<dbReference type="InterPro" id="IPR013785">
    <property type="entry name" value="Aldolase_TIM"/>
</dbReference>
<dbReference type="NCBIfam" id="NF006421">
    <property type="entry name" value="PRK08673.1"/>
    <property type="match status" value="1"/>
</dbReference>
<dbReference type="AlphaFoldDB" id="A0A0P9DHZ5"/>
<dbReference type="Gene3D" id="3.30.70.1140">
    <property type="entry name" value="Phospho-2-dehydro-3-deoxyheptonate aldolase, domain 1"/>
    <property type="match status" value="1"/>
</dbReference>
<dbReference type="NCBIfam" id="TIGR01361">
    <property type="entry name" value="DAHP_synth_Bsub"/>
    <property type="match status" value="1"/>
</dbReference>
<dbReference type="PANTHER" id="PTHR43018:SF1">
    <property type="entry name" value="PROTEIN AROA(G)"/>
    <property type="match status" value="1"/>
</dbReference>
<reference evidence="4 5" key="1">
    <citation type="submission" date="2015-09" db="EMBL/GenBank/DDBJ databases">
        <title>Draft genome sequence of Kouleothrix aurantiaca JCM 19913.</title>
        <authorList>
            <person name="Hemp J."/>
        </authorList>
    </citation>
    <scope>NUCLEOTIDE SEQUENCE [LARGE SCALE GENOMIC DNA]</scope>
    <source>
        <strain evidence="4 5">COM-B</strain>
    </source>
</reference>
<keyword evidence="1" id="KW-0808">Transferase</keyword>
<sequence>MLVVMNASATPEQIEQVCRAVAELGYTAHAMPGPTRTAIGITGNRGPIADSERIERLPGVRELIRVTAPYKLVSREFHEADTVVHLGSELGAAQPAEIGGAAVAVIAGPCTVEGRDQVLAVAQAVKDAGAVMLRGGAYKPRTSPYAFQGLGIEGLRLLAEAREIAGLPVVTEIMDVETLPMVLSCADMLQVGARNMQNYPLLRAVGRSGRPVLLKRGFAATVTDLLLAAEYILSEGNPNVVLCERGIRTFDDSARFTLDLHAVPLIKQLSHLPVIVDPSHASGRADRVVPLARAAVAAGADGLIVEVHHAPAFATCDGEQALTPPSFASMMAQVERIAAALDRPMAQQPTWAS</sequence>
<evidence type="ECO:0000313" key="4">
    <source>
        <dbReference type="EMBL" id="KPV53016.1"/>
    </source>
</evidence>
<dbReference type="InterPro" id="IPR052899">
    <property type="entry name" value="Class-I_DAHP_synthase"/>
</dbReference>
<evidence type="ECO:0000259" key="3">
    <source>
        <dbReference type="Pfam" id="PF18152"/>
    </source>
</evidence>
<dbReference type="Pfam" id="PF00793">
    <property type="entry name" value="DAHP_synth_1"/>
    <property type="match status" value="1"/>
</dbReference>
<accession>A0A0P9DHZ5</accession>
<feature type="domain" description="DAHP synthase ferredoxin-like" evidence="3">
    <location>
        <begin position="1"/>
        <end position="67"/>
    </location>
</feature>
<dbReference type="SUPFAM" id="SSF51569">
    <property type="entry name" value="Aldolase"/>
    <property type="match status" value="1"/>
</dbReference>
<proteinExistence type="predicted"/>
<comment type="caution">
    <text evidence="4">The sequence shown here is derived from an EMBL/GenBank/DDBJ whole genome shotgun (WGS) entry which is preliminary data.</text>
</comment>
<evidence type="ECO:0000313" key="5">
    <source>
        <dbReference type="Proteomes" id="UP000050509"/>
    </source>
</evidence>
<dbReference type="NCBIfam" id="NF009239">
    <property type="entry name" value="PRK12595.1"/>
    <property type="match status" value="1"/>
</dbReference>
<protein>
    <submittedName>
        <fullName evidence="4">3-deoxy-7-phosphoheptulonate synthase</fullName>
    </submittedName>
</protein>
<dbReference type="GO" id="GO:0016740">
    <property type="term" value="F:transferase activity"/>
    <property type="evidence" value="ECO:0007669"/>
    <property type="project" value="UniProtKB-KW"/>
</dbReference>
<dbReference type="Gene3D" id="3.20.20.70">
    <property type="entry name" value="Aldolase class I"/>
    <property type="match status" value="1"/>
</dbReference>
<feature type="domain" description="DAHP synthetase I/KDSA" evidence="2">
    <location>
        <begin position="100"/>
        <end position="335"/>
    </location>
</feature>
<dbReference type="PANTHER" id="PTHR43018">
    <property type="entry name" value="PHOSPHO-2-DEHYDRO-3-DEOXYHEPTONATE ALDOLASE"/>
    <property type="match status" value="1"/>
</dbReference>
<dbReference type="GO" id="GO:0009073">
    <property type="term" value="P:aromatic amino acid family biosynthetic process"/>
    <property type="evidence" value="ECO:0007669"/>
    <property type="project" value="InterPro"/>
</dbReference>
<name>A0A0P9DHZ5_9CHLR</name>
<dbReference type="Proteomes" id="UP000050509">
    <property type="component" value="Unassembled WGS sequence"/>
</dbReference>
<organism evidence="4 5">
    <name type="scientific">Kouleothrix aurantiaca</name>
    <dbReference type="NCBI Taxonomy" id="186479"/>
    <lineage>
        <taxon>Bacteria</taxon>
        <taxon>Bacillati</taxon>
        <taxon>Chloroflexota</taxon>
        <taxon>Chloroflexia</taxon>
        <taxon>Chloroflexales</taxon>
        <taxon>Roseiflexineae</taxon>
        <taxon>Roseiflexaceae</taxon>
        <taxon>Kouleothrix</taxon>
    </lineage>
</organism>
<dbReference type="Pfam" id="PF18152">
    <property type="entry name" value="DAHP_snth_FXD"/>
    <property type="match status" value="1"/>
</dbReference>
<dbReference type="InterPro" id="IPR041071">
    <property type="entry name" value="DAHP_snth_FXD"/>
</dbReference>
<dbReference type="InterPro" id="IPR006218">
    <property type="entry name" value="DAHP1/KDSA"/>
</dbReference>
<dbReference type="EMBL" id="LJCR01000364">
    <property type="protein sequence ID" value="KPV53016.1"/>
    <property type="molecule type" value="Genomic_DNA"/>
</dbReference>
<dbReference type="PATRIC" id="fig|186479.3.peg.7541"/>
<keyword evidence="5" id="KW-1185">Reference proteome</keyword>
<gene>
    <name evidence="4" type="ORF">SE17_12070</name>
</gene>
<evidence type="ECO:0000256" key="1">
    <source>
        <dbReference type="ARBA" id="ARBA00022679"/>
    </source>
</evidence>
<evidence type="ECO:0000259" key="2">
    <source>
        <dbReference type="Pfam" id="PF00793"/>
    </source>
</evidence>
<dbReference type="InterPro" id="IPR006268">
    <property type="entry name" value="DAHP_syn_2"/>
</dbReference>
<dbReference type="GO" id="GO:0016832">
    <property type="term" value="F:aldehyde-lyase activity"/>
    <property type="evidence" value="ECO:0007669"/>
    <property type="project" value="InterPro"/>
</dbReference>